<accession>A0AAD7GM25</accession>
<name>A0AAD7GM25_9AGAR</name>
<dbReference type="Proteomes" id="UP001215598">
    <property type="component" value="Unassembled WGS sequence"/>
</dbReference>
<comment type="caution">
    <text evidence="2">The sequence shown here is derived from an EMBL/GenBank/DDBJ whole genome shotgun (WGS) entry which is preliminary data.</text>
</comment>
<proteinExistence type="predicted"/>
<gene>
    <name evidence="2" type="ORF">B0H16DRAFT_1748810</name>
</gene>
<protein>
    <recommendedName>
        <fullName evidence="1">CxC2-like cysteine cluster KDZ transposase-associated domain-containing protein</fullName>
    </recommendedName>
</protein>
<evidence type="ECO:0000313" key="2">
    <source>
        <dbReference type="EMBL" id="KAJ7701067.1"/>
    </source>
</evidence>
<dbReference type="EMBL" id="JARKIB010000541">
    <property type="protein sequence ID" value="KAJ7701067.1"/>
    <property type="molecule type" value="Genomic_DNA"/>
</dbReference>
<keyword evidence="3" id="KW-1185">Reference proteome</keyword>
<dbReference type="AlphaFoldDB" id="A0AAD7GM25"/>
<evidence type="ECO:0000313" key="3">
    <source>
        <dbReference type="Proteomes" id="UP001215598"/>
    </source>
</evidence>
<evidence type="ECO:0000259" key="1">
    <source>
        <dbReference type="Pfam" id="PF18803"/>
    </source>
</evidence>
<sequence length="181" mass="20204">MDPALQDLDFAHILQLETEDQERLKQPGGCPTSCDTCNQVTGSLFRCRTCFWPRIICRSCILVRHAEHPLHRIEGVPDFKGTTLAMMGLVVFLGHGGAKCPRGVRDADFTILGLDGAHNVNLDFCGCDQAPTCGEQLEAMRLHGWRSDHAALDFEMAGYREDLGLIARKPQKKTRKESKRP</sequence>
<reference evidence="2" key="1">
    <citation type="submission" date="2023-03" db="EMBL/GenBank/DDBJ databases">
        <title>Massive genome expansion in bonnet fungi (Mycena s.s.) driven by repeated elements and novel gene families across ecological guilds.</title>
        <authorList>
            <consortium name="Lawrence Berkeley National Laboratory"/>
            <person name="Harder C.B."/>
            <person name="Miyauchi S."/>
            <person name="Viragh M."/>
            <person name="Kuo A."/>
            <person name="Thoen E."/>
            <person name="Andreopoulos B."/>
            <person name="Lu D."/>
            <person name="Skrede I."/>
            <person name="Drula E."/>
            <person name="Henrissat B."/>
            <person name="Morin E."/>
            <person name="Kohler A."/>
            <person name="Barry K."/>
            <person name="LaButti K."/>
            <person name="Morin E."/>
            <person name="Salamov A."/>
            <person name="Lipzen A."/>
            <person name="Mereny Z."/>
            <person name="Hegedus B."/>
            <person name="Baldrian P."/>
            <person name="Stursova M."/>
            <person name="Weitz H."/>
            <person name="Taylor A."/>
            <person name="Grigoriev I.V."/>
            <person name="Nagy L.G."/>
            <person name="Martin F."/>
            <person name="Kauserud H."/>
        </authorList>
    </citation>
    <scope>NUCLEOTIDE SEQUENCE</scope>
    <source>
        <strain evidence="2">CBHHK182m</strain>
    </source>
</reference>
<feature type="domain" description="CxC2-like cysteine cluster KDZ transposase-associated" evidence="1">
    <location>
        <begin position="84"/>
        <end position="142"/>
    </location>
</feature>
<dbReference type="InterPro" id="IPR041457">
    <property type="entry name" value="CxC2_KDZ-assoc"/>
</dbReference>
<dbReference type="Pfam" id="PF18803">
    <property type="entry name" value="CxC2"/>
    <property type="match status" value="1"/>
</dbReference>
<organism evidence="2 3">
    <name type="scientific">Mycena metata</name>
    <dbReference type="NCBI Taxonomy" id="1033252"/>
    <lineage>
        <taxon>Eukaryota</taxon>
        <taxon>Fungi</taxon>
        <taxon>Dikarya</taxon>
        <taxon>Basidiomycota</taxon>
        <taxon>Agaricomycotina</taxon>
        <taxon>Agaricomycetes</taxon>
        <taxon>Agaricomycetidae</taxon>
        <taxon>Agaricales</taxon>
        <taxon>Marasmiineae</taxon>
        <taxon>Mycenaceae</taxon>
        <taxon>Mycena</taxon>
    </lineage>
</organism>